<protein>
    <submittedName>
        <fullName evidence="2">Uncharacterized protein</fullName>
    </submittedName>
</protein>
<reference evidence="2 3" key="1">
    <citation type="submission" date="2019-02" db="EMBL/GenBank/DDBJ databases">
        <title>Corallincola luteus sp. nov., a marine bacterium isolated from surface sediment of Bohai Sea in China.</title>
        <authorList>
            <person name="Ren Q."/>
        </authorList>
    </citation>
    <scope>NUCLEOTIDE SEQUENCE [LARGE SCALE GENOMIC DNA]</scope>
    <source>
        <strain evidence="2 3">DASS28</strain>
    </source>
</reference>
<name>A0ABY2AM96_9GAMM</name>
<organism evidence="2 3">
    <name type="scientific">Corallincola luteus</name>
    <dbReference type="NCBI Taxonomy" id="1775177"/>
    <lineage>
        <taxon>Bacteria</taxon>
        <taxon>Pseudomonadati</taxon>
        <taxon>Pseudomonadota</taxon>
        <taxon>Gammaproteobacteria</taxon>
        <taxon>Alteromonadales</taxon>
        <taxon>Psychromonadaceae</taxon>
        <taxon>Corallincola</taxon>
    </lineage>
</organism>
<accession>A0ABY2AM96</accession>
<proteinExistence type="predicted"/>
<feature type="signal peptide" evidence="1">
    <location>
        <begin position="1"/>
        <end position="26"/>
    </location>
</feature>
<dbReference type="RefSeq" id="WP_131416097.1">
    <property type="nucleotide sequence ID" value="NZ_SJXE01000006.1"/>
</dbReference>
<gene>
    <name evidence="2" type="ORF">EZV61_12865</name>
</gene>
<feature type="chain" id="PRO_5045345546" evidence="1">
    <location>
        <begin position="27"/>
        <end position="114"/>
    </location>
</feature>
<sequence>MTHNGFAGGLLLLSAALALISGCAQPLPDNLTLKPDTQGEWVFERPYKARNTGRRLQYSKHIICVTPIGSCPMPGSSPIDIFCQCAVEPEGYLQGVTESVIVAPVFPPASSSDN</sequence>
<keyword evidence="1" id="KW-0732">Signal</keyword>
<keyword evidence="3" id="KW-1185">Reference proteome</keyword>
<evidence type="ECO:0000313" key="3">
    <source>
        <dbReference type="Proteomes" id="UP000292554"/>
    </source>
</evidence>
<evidence type="ECO:0000256" key="1">
    <source>
        <dbReference type="SAM" id="SignalP"/>
    </source>
</evidence>
<evidence type="ECO:0000313" key="2">
    <source>
        <dbReference type="EMBL" id="TCI02683.1"/>
    </source>
</evidence>
<dbReference type="EMBL" id="SJXE01000006">
    <property type="protein sequence ID" value="TCI02683.1"/>
    <property type="molecule type" value="Genomic_DNA"/>
</dbReference>
<comment type="caution">
    <text evidence="2">The sequence shown here is derived from an EMBL/GenBank/DDBJ whole genome shotgun (WGS) entry which is preliminary data.</text>
</comment>
<dbReference type="Proteomes" id="UP000292554">
    <property type="component" value="Unassembled WGS sequence"/>
</dbReference>